<evidence type="ECO:0000313" key="1">
    <source>
        <dbReference type="EMBL" id="PJZ92806.1"/>
    </source>
</evidence>
<reference evidence="1" key="1">
    <citation type="submission" date="2017-07" db="EMBL/GenBank/DDBJ databases">
        <title>Leptospira spp. isolated from tropical soils.</title>
        <authorList>
            <person name="Thibeaux R."/>
            <person name="Iraola G."/>
            <person name="Ferres I."/>
            <person name="Bierque E."/>
            <person name="Girault D."/>
            <person name="Soupe-Gilbert M.-E."/>
            <person name="Picardeau M."/>
            <person name="Goarant C."/>
        </authorList>
    </citation>
    <scope>NUCLEOTIDE SEQUENCE [LARGE SCALE GENOMIC DNA]</scope>
    <source>
        <strain evidence="1">ATI7-C-A5</strain>
    </source>
</reference>
<protein>
    <submittedName>
        <fullName evidence="1">Uncharacterized protein</fullName>
    </submittedName>
</protein>
<dbReference type="AlphaFoldDB" id="A0A2N0BGT9"/>
<organism evidence="1">
    <name type="scientific">Leptospira ellisii</name>
    <dbReference type="NCBI Taxonomy" id="2023197"/>
    <lineage>
        <taxon>Bacteria</taxon>
        <taxon>Pseudomonadati</taxon>
        <taxon>Spirochaetota</taxon>
        <taxon>Spirochaetia</taxon>
        <taxon>Leptospirales</taxon>
        <taxon>Leptospiraceae</taxon>
        <taxon>Leptospira</taxon>
    </lineage>
</organism>
<proteinExistence type="predicted"/>
<name>A0A2N0BGT9_9LEPT</name>
<sequence length="74" mass="8445">MSKGLQVGNVIMANSPKVKNKHRNLFRNEDFANRTRKKPGGNRAFLVNNLNFNRVLYFTSVFESQTKISNGVET</sequence>
<accession>A0A2N0B8F2</accession>
<gene>
    <name evidence="1" type="ORF">CH379_11140</name>
</gene>
<accession>A0A2N0BGT9</accession>
<comment type="caution">
    <text evidence="1">The sequence shown here is derived from an EMBL/GenBank/DDBJ whole genome shotgun (WGS) entry which is preliminary data.</text>
</comment>
<dbReference type="EMBL" id="NPEF01000103">
    <property type="protein sequence ID" value="PJZ92806.1"/>
    <property type="molecule type" value="Genomic_DNA"/>
</dbReference>